<feature type="compositionally biased region" description="Polar residues" evidence="1">
    <location>
        <begin position="119"/>
        <end position="134"/>
    </location>
</feature>
<feature type="compositionally biased region" description="Polar residues" evidence="1">
    <location>
        <begin position="809"/>
        <end position="831"/>
    </location>
</feature>
<evidence type="ECO:0000313" key="4">
    <source>
        <dbReference type="Proteomes" id="UP000076871"/>
    </source>
</evidence>
<gene>
    <name evidence="3" type="ORF">LAESUDRAFT_725233</name>
</gene>
<feature type="compositionally biased region" description="Polar residues" evidence="1">
    <location>
        <begin position="893"/>
        <end position="911"/>
    </location>
</feature>
<dbReference type="InterPro" id="IPR052292">
    <property type="entry name" value="Glucose_repression_reg"/>
</dbReference>
<protein>
    <recommendedName>
        <fullName evidence="2">Nitrogen regulatory protein areA GATA-like domain-containing protein</fullName>
    </recommendedName>
</protein>
<evidence type="ECO:0000259" key="2">
    <source>
        <dbReference type="Pfam" id="PF08550"/>
    </source>
</evidence>
<dbReference type="GO" id="GO:0007039">
    <property type="term" value="P:protein catabolic process in the vacuole"/>
    <property type="evidence" value="ECO:0007669"/>
    <property type="project" value="TreeGrafter"/>
</dbReference>
<dbReference type="PANTHER" id="PTHR28051:SF1">
    <property type="entry name" value="PROTEIN MTL1-RELATED"/>
    <property type="match status" value="1"/>
</dbReference>
<feature type="compositionally biased region" description="Acidic residues" evidence="1">
    <location>
        <begin position="317"/>
        <end position="332"/>
    </location>
</feature>
<feature type="compositionally biased region" description="Basic and acidic residues" evidence="1">
    <location>
        <begin position="211"/>
        <end position="230"/>
    </location>
</feature>
<feature type="region of interest" description="Disordered" evidence="1">
    <location>
        <begin position="164"/>
        <end position="277"/>
    </location>
</feature>
<dbReference type="Proteomes" id="UP000076871">
    <property type="component" value="Unassembled WGS sequence"/>
</dbReference>
<dbReference type="AlphaFoldDB" id="A0A165ELQ1"/>
<proteinExistence type="predicted"/>
<feature type="region of interest" description="Disordered" evidence="1">
    <location>
        <begin position="294"/>
        <end position="383"/>
    </location>
</feature>
<dbReference type="Pfam" id="PF08550">
    <property type="entry name" value="GATA_AreA"/>
    <property type="match status" value="1"/>
</dbReference>
<feature type="compositionally biased region" description="Polar residues" evidence="1">
    <location>
        <begin position="718"/>
        <end position="730"/>
    </location>
</feature>
<dbReference type="OrthoDB" id="5563539at2759"/>
<feature type="compositionally biased region" description="Basic and acidic residues" evidence="1">
    <location>
        <begin position="742"/>
        <end position="766"/>
    </location>
</feature>
<dbReference type="InParanoid" id="A0A165ELQ1"/>
<dbReference type="GeneID" id="63825813"/>
<dbReference type="GO" id="GO:0005773">
    <property type="term" value="C:vacuole"/>
    <property type="evidence" value="ECO:0007669"/>
    <property type="project" value="GOC"/>
</dbReference>
<feature type="compositionally biased region" description="Low complexity" evidence="1">
    <location>
        <begin position="232"/>
        <end position="270"/>
    </location>
</feature>
<dbReference type="STRING" id="1314785.A0A165ELQ1"/>
<dbReference type="RefSeq" id="XP_040765058.1">
    <property type="nucleotide sequence ID" value="XM_040908784.1"/>
</dbReference>
<feature type="compositionally biased region" description="Polar residues" evidence="1">
    <location>
        <begin position="641"/>
        <end position="652"/>
    </location>
</feature>
<feature type="region of interest" description="Disordered" evidence="1">
    <location>
        <begin position="553"/>
        <end position="652"/>
    </location>
</feature>
<feature type="compositionally biased region" description="Acidic residues" evidence="1">
    <location>
        <begin position="171"/>
        <end position="184"/>
    </location>
</feature>
<dbReference type="GO" id="GO:0042149">
    <property type="term" value="P:cellular response to glucose starvation"/>
    <property type="evidence" value="ECO:0007669"/>
    <property type="project" value="TreeGrafter"/>
</dbReference>
<feature type="region of interest" description="Disordered" evidence="1">
    <location>
        <begin position="119"/>
        <end position="149"/>
    </location>
</feature>
<accession>A0A165ELQ1</accession>
<feature type="region of interest" description="Disordered" evidence="1">
    <location>
        <begin position="494"/>
        <end position="533"/>
    </location>
</feature>
<feature type="compositionally biased region" description="Basic and acidic residues" evidence="1">
    <location>
        <begin position="620"/>
        <end position="629"/>
    </location>
</feature>
<feature type="domain" description="Nitrogen regulatory protein areA GATA-like" evidence="2">
    <location>
        <begin position="52"/>
        <end position="79"/>
    </location>
</feature>
<evidence type="ECO:0000256" key="1">
    <source>
        <dbReference type="SAM" id="MobiDB-lite"/>
    </source>
</evidence>
<feature type="compositionally biased region" description="Polar residues" evidence="1">
    <location>
        <begin position="859"/>
        <end position="868"/>
    </location>
</feature>
<reference evidence="3 4" key="1">
    <citation type="journal article" date="2016" name="Mol. Biol. Evol.">
        <title>Comparative Genomics of Early-Diverging Mushroom-Forming Fungi Provides Insights into the Origins of Lignocellulose Decay Capabilities.</title>
        <authorList>
            <person name="Nagy L.G."/>
            <person name="Riley R."/>
            <person name="Tritt A."/>
            <person name="Adam C."/>
            <person name="Daum C."/>
            <person name="Floudas D."/>
            <person name="Sun H."/>
            <person name="Yadav J.S."/>
            <person name="Pangilinan J."/>
            <person name="Larsson K.H."/>
            <person name="Matsuura K."/>
            <person name="Barry K."/>
            <person name="Labutti K."/>
            <person name="Kuo R."/>
            <person name="Ohm R.A."/>
            <person name="Bhattacharya S.S."/>
            <person name="Shirouzu T."/>
            <person name="Yoshinaga Y."/>
            <person name="Martin F.M."/>
            <person name="Grigoriev I.V."/>
            <person name="Hibbett D.S."/>
        </authorList>
    </citation>
    <scope>NUCLEOTIDE SEQUENCE [LARGE SCALE GENOMIC DNA]</scope>
    <source>
        <strain evidence="3 4">93-53</strain>
    </source>
</reference>
<keyword evidence="4" id="KW-1185">Reference proteome</keyword>
<feature type="region of interest" description="Disordered" evidence="1">
    <location>
        <begin position="677"/>
        <end position="933"/>
    </location>
</feature>
<sequence>MPVPATITSYLPVLLASVTHNCAPDDNSYSPLPEGQVDYLSHEWREEDVWRSWRNMTRQKNAIANGMRLENASWRTWWKQRNKLKTISPETLNWLKDSDVTWLYGPLHVGSDWLPVSHSSNSLTPRQRQNSTGALPTGKPAISPVAGPRKPILKHRSIGQLLSLPSSPWFDEAEEDEEDDDEAHDGEHSPKRPQLLHTKSDTHISRRGRSYRKDSPPRIIAEESASKSREPSVALSTLSATASSETSQSTSSELSENSSGGESSAGSGSHTEGGGLKKKHISFNTFVEQCIAIEKPNLKRSNTGGRRGLPVFHYDDGYEEDTEVLYDDDDEQSSSPYYPSSSPAIASDSDDDDDDVIEMRSSRSRSSSMTSVPRPKLSSDMDASILSHPRFCPSMSRKSSTSEHVTIAPIAPTILKTTGVGNNLVSVNEGRVASSTKEVELVYAPPSHSGYSLPTSPSVAGEEVYHHHQSYFSVGTSPSPQARSPMDSPQIPTVGVLPLPSHLGPETSPSGDVHGPTLFPHMPQVDSPTHTDDLQDVTMEDTFDYFDGHTVEEYSEEWSSSDARRQRGRSGFREEQSAAPRVVRYAEGGAASVQTGRCSSAPASPQKRPVVVVNEANGAMEERNERSREGSPSLADRAGESPTSAPTYVHTSTPAVPVPWIATAHPQIVSSDAALLSPTAAGSCPRPTDSRSESRGRSLSRAASISDRERSGSRSSHGTHSPMGSLSPTGSALALGGGVHARGREREGRRGRMDGHETERGRERTGRLLGASLSPPSAVESPTRRQGEYRLYSPTLMDAPQMQVEPVLPTSSVSGSSTANVDMVRPSTSDARSAPIPTIQLPPFNVPSPIPEEDEQRSRQPTPANSPISALHAVLPAPVKPAPPSPSKEQADGRSSTSPVSPTGVQASVTSPIPIPRARDRVPRSSGDVQQDVSFVGRATDMMSSARGFLGSIWNAGTA</sequence>
<organism evidence="3 4">
    <name type="scientific">Laetiporus sulphureus 93-53</name>
    <dbReference type="NCBI Taxonomy" id="1314785"/>
    <lineage>
        <taxon>Eukaryota</taxon>
        <taxon>Fungi</taxon>
        <taxon>Dikarya</taxon>
        <taxon>Basidiomycota</taxon>
        <taxon>Agaricomycotina</taxon>
        <taxon>Agaricomycetes</taxon>
        <taxon>Polyporales</taxon>
        <taxon>Laetiporus</taxon>
    </lineage>
</organism>
<dbReference type="EMBL" id="KV427620">
    <property type="protein sequence ID" value="KZT07318.1"/>
    <property type="molecule type" value="Genomic_DNA"/>
</dbReference>
<dbReference type="PANTHER" id="PTHR28051">
    <property type="entry name" value="PROTEIN MTL1-RELATED"/>
    <property type="match status" value="1"/>
</dbReference>
<dbReference type="InterPro" id="IPR013860">
    <property type="entry name" value="AreA_GATA"/>
</dbReference>
<name>A0A165ELQ1_9APHY</name>
<evidence type="ECO:0000313" key="3">
    <source>
        <dbReference type="EMBL" id="KZT07318.1"/>
    </source>
</evidence>
<feature type="compositionally biased region" description="Polar residues" evidence="1">
    <location>
        <begin position="592"/>
        <end position="603"/>
    </location>
</feature>
<feature type="compositionally biased region" description="Low complexity" evidence="1">
    <location>
        <begin position="333"/>
        <end position="347"/>
    </location>
</feature>